<reference evidence="1" key="1">
    <citation type="submission" date="2020-10" db="EMBL/GenBank/DDBJ databases">
        <authorList>
            <person name="Kikuchi T."/>
        </authorList>
    </citation>
    <scope>NUCLEOTIDE SEQUENCE</scope>
    <source>
        <strain evidence="1">NKZ352</strain>
    </source>
</reference>
<dbReference type="Proteomes" id="UP000835052">
    <property type="component" value="Unassembled WGS sequence"/>
</dbReference>
<dbReference type="EMBL" id="CAJGYM010000029">
    <property type="protein sequence ID" value="CAD6192635.1"/>
    <property type="molecule type" value="Genomic_DNA"/>
</dbReference>
<protein>
    <submittedName>
        <fullName evidence="1">Uncharacterized protein</fullName>
    </submittedName>
</protein>
<dbReference type="AlphaFoldDB" id="A0A8S1HBR0"/>
<gene>
    <name evidence="1" type="ORF">CAUJ_LOCUS8554</name>
</gene>
<evidence type="ECO:0000313" key="1">
    <source>
        <dbReference type="EMBL" id="CAD6192635.1"/>
    </source>
</evidence>
<evidence type="ECO:0000313" key="2">
    <source>
        <dbReference type="Proteomes" id="UP000835052"/>
    </source>
</evidence>
<keyword evidence="2" id="KW-1185">Reference proteome</keyword>
<sequence length="202" mass="22989">MRKGFSWPGNRLRATVFCAEEADLREAQEQGAGDVNETTIDEEPSNIDVEYLPVISENRFEEAQLGICRGKSPAISTIFPELSPTEKSEETLSSVKYNLALSNEKNSSTGSEEKREVEISNRRRFSPTDAKLSLFEAIFRDDRLPDPCSAAPDLAGFSRRPIIEQLRPTLEPFRPTLEAFRPNRKPLRPTREQLRPIQRRII</sequence>
<accession>A0A8S1HBR0</accession>
<comment type="caution">
    <text evidence="1">The sequence shown here is derived from an EMBL/GenBank/DDBJ whole genome shotgun (WGS) entry which is preliminary data.</text>
</comment>
<name>A0A8S1HBR0_9PELO</name>
<organism evidence="1 2">
    <name type="scientific">Caenorhabditis auriculariae</name>
    <dbReference type="NCBI Taxonomy" id="2777116"/>
    <lineage>
        <taxon>Eukaryota</taxon>
        <taxon>Metazoa</taxon>
        <taxon>Ecdysozoa</taxon>
        <taxon>Nematoda</taxon>
        <taxon>Chromadorea</taxon>
        <taxon>Rhabditida</taxon>
        <taxon>Rhabditina</taxon>
        <taxon>Rhabditomorpha</taxon>
        <taxon>Rhabditoidea</taxon>
        <taxon>Rhabditidae</taxon>
        <taxon>Peloderinae</taxon>
        <taxon>Caenorhabditis</taxon>
    </lineage>
</organism>
<proteinExistence type="predicted"/>